<feature type="transmembrane region" description="Helical" evidence="1">
    <location>
        <begin position="80"/>
        <end position="100"/>
    </location>
</feature>
<gene>
    <name evidence="2" type="ORF">KIN20_016216</name>
</gene>
<feature type="transmembrane region" description="Helical" evidence="1">
    <location>
        <begin position="12"/>
        <end position="39"/>
    </location>
</feature>
<keyword evidence="1" id="KW-1133">Transmembrane helix</keyword>
<keyword evidence="1" id="KW-0812">Transmembrane</keyword>
<evidence type="ECO:0000256" key="1">
    <source>
        <dbReference type="SAM" id="Phobius"/>
    </source>
</evidence>
<organism evidence="2 3">
    <name type="scientific">Parelaphostrongylus tenuis</name>
    <name type="common">Meningeal worm</name>
    <dbReference type="NCBI Taxonomy" id="148309"/>
    <lineage>
        <taxon>Eukaryota</taxon>
        <taxon>Metazoa</taxon>
        <taxon>Ecdysozoa</taxon>
        <taxon>Nematoda</taxon>
        <taxon>Chromadorea</taxon>
        <taxon>Rhabditida</taxon>
        <taxon>Rhabditina</taxon>
        <taxon>Rhabditomorpha</taxon>
        <taxon>Strongyloidea</taxon>
        <taxon>Metastrongylidae</taxon>
        <taxon>Parelaphostrongylus</taxon>
    </lineage>
</organism>
<evidence type="ECO:0000313" key="2">
    <source>
        <dbReference type="EMBL" id="KAJ1357940.1"/>
    </source>
</evidence>
<evidence type="ECO:0000313" key="3">
    <source>
        <dbReference type="Proteomes" id="UP001196413"/>
    </source>
</evidence>
<dbReference type="Proteomes" id="UP001196413">
    <property type="component" value="Unassembled WGS sequence"/>
</dbReference>
<proteinExistence type="predicted"/>
<comment type="caution">
    <text evidence="2">The sequence shown here is derived from an EMBL/GenBank/DDBJ whole genome shotgun (WGS) entry which is preliminary data.</text>
</comment>
<accession>A0AAD5QQJ9</accession>
<protein>
    <submittedName>
        <fullName evidence="2">Uncharacterized protein</fullName>
    </submittedName>
</protein>
<dbReference type="EMBL" id="JAHQIW010003261">
    <property type="protein sequence ID" value="KAJ1357940.1"/>
    <property type="molecule type" value="Genomic_DNA"/>
</dbReference>
<name>A0AAD5QQJ9_PARTN</name>
<dbReference type="AlphaFoldDB" id="A0AAD5QQJ9"/>
<keyword evidence="1" id="KW-0472">Membrane</keyword>
<sequence>MRIFVSRSFLHLLYIFGIFAPATEFAGDVGISSILLPLWCIKWHDLRFWTSSRAVGSMCSIILLNNQVTRDYVDFYFHEFAYITSVTIYFIIIVFLLCNVRRYLSCSLIKF</sequence>
<reference evidence="2" key="1">
    <citation type="submission" date="2021-06" db="EMBL/GenBank/DDBJ databases">
        <title>Parelaphostrongylus tenuis whole genome reference sequence.</title>
        <authorList>
            <person name="Garwood T.J."/>
            <person name="Larsen P.A."/>
            <person name="Fountain-Jones N.M."/>
            <person name="Garbe J.R."/>
            <person name="Macchietto M.G."/>
            <person name="Kania S.A."/>
            <person name="Gerhold R.W."/>
            <person name="Richards J.E."/>
            <person name="Wolf T.M."/>
        </authorList>
    </citation>
    <scope>NUCLEOTIDE SEQUENCE</scope>
    <source>
        <strain evidence="2">MNPRO001-30</strain>
        <tissue evidence="2">Meninges</tissue>
    </source>
</reference>
<keyword evidence="3" id="KW-1185">Reference proteome</keyword>